<sequence>MFFLLTRNRRVKSVRLHQAKILVLRMHRIHQPRQEGGLFKFLRSRISFCSITSCSAWPKTLKKEHIVTTMFVGNFIGIIFDRSLHYQFYSWYFYTLPHLLWITPFPTLLRVLIFVGIELCWNVFPSNLEKWRSQVRCSFMNFSRNTRCLKCKAKGPKRVATDDVQMKKGDWNCPGHMKPLKLHLTSTPAFQFSSHSFWIPACKWHNMSPLHLLSLSYDGKVML</sequence>
<dbReference type="PANTHER" id="PTHR12646:SF0">
    <property type="entry name" value="DOL-P-MAN:MAN(5)GLCNAC(2)-PP-DOL ALPHA-1,3-MANNOSYLTRANSFERASE"/>
    <property type="match status" value="1"/>
</dbReference>
<proteinExistence type="predicted"/>
<dbReference type="Pfam" id="PF05208">
    <property type="entry name" value="ALG3"/>
    <property type="match status" value="1"/>
</dbReference>
<dbReference type="GO" id="GO:0005789">
    <property type="term" value="C:endoplasmic reticulum membrane"/>
    <property type="evidence" value="ECO:0007669"/>
    <property type="project" value="UniProtKB-SubCell"/>
</dbReference>
<evidence type="ECO:0000256" key="6">
    <source>
        <dbReference type="ARBA" id="ARBA00022692"/>
    </source>
</evidence>
<evidence type="ECO:0000313" key="11">
    <source>
        <dbReference type="EMBL" id="TYI43883.1"/>
    </source>
</evidence>
<accession>A0A5D2RTS2</accession>
<evidence type="ECO:0000256" key="4">
    <source>
        <dbReference type="ARBA" id="ARBA00022676"/>
    </source>
</evidence>
<evidence type="ECO:0000256" key="1">
    <source>
        <dbReference type="ARBA" id="ARBA00004477"/>
    </source>
</evidence>
<evidence type="ECO:0000256" key="2">
    <source>
        <dbReference type="ARBA" id="ARBA00004922"/>
    </source>
</evidence>
<comment type="pathway">
    <text evidence="2">Protein modification; protein glycosylation.</text>
</comment>
<keyword evidence="12" id="KW-1185">Reference proteome</keyword>
<keyword evidence="4" id="KW-0328">Glycosyltransferase</keyword>
<reference evidence="11 12" key="1">
    <citation type="submission" date="2019-07" db="EMBL/GenBank/DDBJ databases">
        <title>WGS assembly of Gossypium tomentosum.</title>
        <authorList>
            <person name="Chen Z.J."/>
            <person name="Sreedasyam A."/>
            <person name="Ando A."/>
            <person name="Song Q."/>
            <person name="De L."/>
            <person name="Hulse-Kemp A."/>
            <person name="Ding M."/>
            <person name="Ye W."/>
            <person name="Kirkbride R."/>
            <person name="Jenkins J."/>
            <person name="Plott C."/>
            <person name="Lovell J."/>
            <person name="Lin Y.-M."/>
            <person name="Vaughn R."/>
            <person name="Liu B."/>
            <person name="Li W."/>
            <person name="Simpson S."/>
            <person name="Scheffler B."/>
            <person name="Saski C."/>
            <person name="Grover C."/>
            <person name="Hu G."/>
            <person name="Conover J."/>
            <person name="Carlson J."/>
            <person name="Shu S."/>
            <person name="Boston L."/>
            <person name="Williams M."/>
            <person name="Peterson D."/>
            <person name="Mcgee K."/>
            <person name="Jones D."/>
            <person name="Wendel J."/>
            <person name="Stelly D."/>
            <person name="Grimwood J."/>
            <person name="Schmutz J."/>
        </authorList>
    </citation>
    <scope>NUCLEOTIDE SEQUENCE [LARGE SCALE GENOMIC DNA]</scope>
    <source>
        <strain evidence="11">7179.01</strain>
    </source>
</reference>
<organism evidence="11 12">
    <name type="scientific">Gossypium tomentosum</name>
    <name type="common">Hawaiian cotton</name>
    <name type="synonym">Gossypium sandvicense</name>
    <dbReference type="NCBI Taxonomy" id="34277"/>
    <lineage>
        <taxon>Eukaryota</taxon>
        <taxon>Viridiplantae</taxon>
        <taxon>Streptophyta</taxon>
        <taxon>Embryophyta</taxon>
        <taxon>Tracheophyta</taxon>
        <taxon>Spermatophyta</taxon>
        <taxon>Magnoliopsida</taxon>
        <taxon>eudicotyledons</taxon>
        <taxon>Gunneridae</taxon>
        <taxon>Pentapetalae</taxon>
        <taxon>rosids</taxon>
        <taxon>malvids</taxon>
        <taxon>Malvales</taxon>
        <taxon>Malvaceae</taxon>
        <taxon>Malvoideae</taxon>
        <taxon>Gossypium</taxon>
    </lineage>
</organism>
<keyword evidence="8" id="KW-1133">Transmembrane helix</keyword>
<keyword evidence="6" id="KW-0812">Transmembrane</keyword>
<dbReference type="PANTHER" id="PTHR12646">
    <property type="entry name" value="NOT56 - RELATED"/>
    <property type="match status" value="1"/>
</dbReference>
<dbReference type="EC" id="2.4.1.258" evidence="3"/>
<evidence type="ECO:0000256" key="7">
    <source>
        <dbReference type="ARBA" id="ARBA00022824"/>
    </source>
</evidence>
<keyword evidence="9" id="KW-0472">Membrane</keyword>
<dbReference type="Gene3D" id="4.10.1060.10">
    <property type="entry name" value="Zinc finger, RanBP2-type"/>
    <property type="match status" value="1"/>
</dbReference>
<evidence type="ECO:0000256" key="5">
    <source>
        <dbReference type="ARBA" id="ARBA00022679"/>
    </source>
</evidence>
<comment type="catalytic activity">
    <reaction evidence="10">
        <text>an alpha-D-Man-(1-&gt;2)-alpha-D-Man-(1-&gt;2)-alpha-D-Man-(1-&gt;3)-[alpha-D-Man-(1-&gt;6)]-beta-D-Man-(1-&gt;4)-beta-D-GlcNAc-(1-&gt;4)-alpha-D-GlcNAc-diphospho-di-trans,poly-cis-dolichol + a di-trans,poly-cis-dolichyl beta-D-mannosyl phosphate = an alpha-D-Man-(1-&gt;2)-alpha-D-Man-(1-&gt;2)-alpha-D-Man-(1-&gt;3)-[alpha-D-Man-(1-&gt;3)-alpha-D-Man-(1-&gt;6)]-beta-D-Man-(1-&gt;4)-beta-D-GlcNAc-(1-&gt;4)-alpha-D-GlcNAc-diphospho-di-trans,poly-cis-dolichol + a di-trans,poly-cis-dolichyl phosphate + H(+)</text>
        <dbReference type="Rhea" id="RHEA:29527"/>
        <dbReference type="Rhea" id="RHEA-COMP:19498"/>
        <dbReference type="Rhea" id="RHEA-COMP:19501"/>
        <dbReference type="Rhea" id="RHEA-COMP:19516"/>
        <dbReference type="Rhea" id="RHEA-COMP:19517"/>
        <dbReference type="ChEBI" id="CHEBI:15378"/>
        <dbReference type="ChEBI" id="CHEBI:57683"/>
        <dbReference type="ChEBI" id="CHEBI:58211"/>
        <dbReference type="ChEBI" id="CHEBI:132515"/>
        <dbReference type="ChEBI" id="CHEBI:132516"/>
        <dbReference type="EC" id="2.4.1.258"/>
    </reaction>
    <physiologicalReaction direction="left-to-right" evidence="10">
        <dbReference type="Rhea" id="RHEA:29528"/>
    </physiologicalReaction>
</comment>
<gene>
    <name evidence="11" type="ORF">ES332_A01G199000v1</name>
</gene>
<comment type="subcellular location">
    <subcellularLocation>
        <location evidence="1">Endoplasmic reticulum membrane</location>
        <topology evidence="1">Multi-pass membrane protein</topology>
    </subcellularLocation>
</comment>
<evidence type="ECO:0000313" key="12">
    <source>
        <dbReference type="Proteomes" id="UP000322667"/>
    </source>
</evidence>
<dbReference type="AlphaFoldDB" id="A0A5D2RTS2"/>
<dbReference type="InterPro" id="IPR007873">
    <property type="entry name" value="Glycosyltransferase_ALG3"/>
</dbReference>
<name>A0A5D2RTS2_GOSTO</name>
<keyword evidence="5" id="KW-0808">Transferase</keyword>
<dbReference type="Proteomes" id="UP000322667">
    <property type="component" value="Chromosome A01"/>
</dbReference>
<evidence type="ECO:0000256" key="3">
    <source>
        <dbReference type="ARBA" id="ARBA00011964"/>
    </source>
</evidence>
<dbReference type="GO" id="GO:0052925">
    <property type="term" value="F:dol-P-Man:Man(5)GlcNAc(2)-PP-Dol alpha-1,3-mannosyltransferase activity"/>
    <property type="evidence" value="ECO:0007669"/>
    <property type="project" value="UniProtKB-EC"/>
</dbReference>
<evidence type="ECO:0000256" key="10">
    <source>
        <dbReference type="ARBA" id="ARBA00049506"/>
    </source>
</evidence>
<protein>
    <recommendedName>
        <fullName evidence="3">dolichyl-P-Man:Man5GlcNAc2-PP-dolichol alpha-1,3-mannosyltransferase</fullName>
        <ecNumber evidence="3">2.4.1.258</ecNumber>
    </recommendedName>
</protein>
<dbReference type="EMBL" id="CM017610">
    <property type="protein sequence ID" value="TYI43883.1"/>
    <property type="molecule type" value="Genomic_DNA"/>
</dbReference>
<evidence type="ECO:0000256" key="9">
    <source>
        <dbReference type="ARBA" id="ARBA00023136"/>
    </source>
</evidence>
<evidence type="ECO:0000256" key="8">
    <source>
        <dbReference type="ARBA" id="ARBA00022989"/>
    </source>
</evidence>
<keyword evidence="7" id="KW-0256">Endoplasmic reticulum</keyword>